<protein>
    <submittedName>
        <fullName evidence="1">Uncharacterized protein</fullName>
    </submittedName>
</protein>
<dbReference type="KEGG" id="mad:HP15_p187g79"/>
<geneLocation type="plasmid" evidence="1 2">
    <name>pHP-187</name>
</geneLocation>
<keyword evidence="1" id="KW-0614">Plasmid</keyword>
<dbReference type="Proteomes" id="UP000007077">
    <property type="component" value="Plasmid pHP-187"/>
</dbReference>
<dbReference type="EMBL" id="CP001980">
    <property type="protein sequence ID" value="ADQ00076.1"/>
    <property type="molecule type" value="Genomic_DNA"/>
</dbReference>
<reference evidence="1 2" key="1">
    <citation type="journal article" date="2010" name="Stand. Genomic Sci.">
        <title>Complete genome sequence of Marinobacter adhaerens type strain (HP15), a diatom-interacting marine microorganism.</title>
        <authorList>
            <person name="Gardes A."/>
            <person name="Kaeppel E."/>
            <person name="Shehzad A."/>
            <person name="Seebah S."/>
            <person name="Teeling H."/>
            <person name="Yarza P."/>
            <person name="Glockner F.O."/>
            <person name="Grossart H.P."/>
            <person name="Ullrich M.S."/>
        </authorList>
    </citation>
    <scope>NUCLEOTIDE SEQUENCE [LARGE SCALE GENOMIC DNA]</scope>
    <source>
        <strain evidence="2">DSM 23420 / HP15</strain>
        <plasmid evidence="2">Plasmid pHP-187</plasmid>
    </source>
</reference>
<organism evidence="1 2">
    <name type="scientific">Marinobacter adhaerens (strain DSM 23420 / HP15)</name>
    <dbReference type="NCBI Taxonomy" id="225937"/>
    <lineage>
        <taxon>Bacteria</taxon>
        <taxon>Pseudomonadati</taxon>
        <taxon>Pseudomonadota</taxon>
        <taxon>Gammaproteobacteria</taxon>
        <taxon>Pseudomonadales</taxon>
        <taxon>Marinobacteraceae</taxon>
        <taxon>Marinobacter</taxon>
    </lineage>
</organism>
<name>E4PS41_MARAH</name>
<proteinExistence type="predicted"/>
<evidence type="ECO:0000313" key="2">
    <source>
        <dbReference type="Proteomes" id="UP000007077"/>
    </source>
</evidence>
<sequence>MMLNEMITVNIALGYRSISGDSFVIRKHYVTENGISTEGWLTTVRLAGKQYEKFFPLRRGGEPTAEIWNQYQKKRARYYDARWKAREAALQYLRFISTSSPKAGLRGSGVHGIELEIAFEGSSNDYLCYFVVGLESTITKVAITSDRPLNKAWERAVRTWGRQYEIREKDIARVLLNVPTVDAFERLRNHLNKSGSERIPSRVTKLTQRRATQGTLRKTLQKKVMNSAEALDDVASFAQGLQQEIAQFQKSRRKR</sequence>
<dbReference type="AlphaFoldDB" id="E4PS41"/>
<gene>
    <name evidence="1" type="ordered locus">HP15_p187g79</name>
</gene>
<reference evidence="2" key="2">
    <citation type="submission" date="2010-02" db="EMBL/GenBank/DDBJ databases">
        <title>Complete genome sequence of Marinobacter adhaerens type strain (HP15).</title>
        <authorList>
            <person name="Gaerdes A.A.M."/>
            <person name="Kaeppel E."/>
            <person name="Shezad A."/>
            <person name="Seebah S."/>
            <person name="Teeling H."/>
            <person name="Yarza P."/>
            <person name="Gloeckner F.O."/>
            <person name="Ullrich M.S."/>
        </authorList>
    </citation>
    <scope>NUCLEOTIDE SEQUENCE [LARGE SCALE GENOMIC DNA]</scope>
    <source>
        <strain evidence="2">DSM 23420 / HP15</strain>
        <plasmid evidence="2">Plasmid pHP-187</plasmid>
    </source>
</reference>
<accession>E4PS41</accession>
<dbReference type="HOGENOM" id="CLU_104934_0_0_6"/>
<evidence type="ECO:0000313" key="1">
    <source>
        <dbReference type="EMBL" id="ADQ00076.1"/>
    </source>
</evidence>